<dbReference type="InterPro" id="IPR028082">
    <property type="entry name" value="Peripla_BP_I"/>
</dbReference>
<keyword evidence="5" id="KW-0564">Palmitate</keyword>
<dbReference type="OrthoDB" id="6708821at2"/>
<keyword evidence="1" id="KW-0732">Signal</keyword>
<keyword evidence="3" id="KW-0573">Peptidoglycan synthesis</keyword>
<gene>
    <name evidence="9" type="ORF">Thi970DRAFT_02727</name>
</gene>
<evidence type="ECO:0000256" key="5">
    <source>
        <dbReference type="ARBA" id="ARBA00023139"/>
    </source>
</evidence>
<dbReference type="Gene3D" id="3.40.50.2300">
    <property type="match status" value="2"/>
</dbReference>
<dbReference type="Gene3D" id="1.25.40.10">
    <property type="entry name" value="Tetratricopeptide repeat domain"/>
    <property type="match status" value="1"/>
</dbReference>
<reference evidence="9 10" key="2">
    <citation type="submission" date="2011-11" db="EMBL/GenBank/DDBJ databases">
        <authorList>
            <consortium name="US DOE Joint Genome Institute"/>
            <person name="Lucas S."/>
            <person name="Han J."/>
            <person name="Lapidus A."/>
            <person name="Cheng J.-F."/>
            <person name="Goodwin L."/>
            <person name="Pitluck S."/>
            <person name="Peters L."/>
            <person name="Ovchinnikova G."/>
            <person name="Zhang X."/>
            <person name="Detter J.C."/>
            <person name="Han C."/>
            <person name="Tapia R."/>
            <person name="Land M."/>
            <person name="Hauser L."/>
            <person name="Kyrpides N."/>
            <person name="Ivanova N."/>
            <person name="Pagani I."/>
            <person name="Vogl K."/>
            <person name="Liu Z."/>
            <person name="Overmann J."/>
            <person name="Frigaard N.-U."/>
            <person name="Bryant D."/>
            <person name="Woyke T."/>
        </authorList>
    </citation>
    <scope>NUCLEOTIDE SEQUENCE [LARGE SCALE GENOMIC DNA]</scope>
    <source>
        <strain evidence="9 10">970</strain>
    </source>
</reference>
<dbReference type="eggNOG" id="COG3107">
    <property type="taxonomic scope" value="Bacteria"/>
</dbReference>
<dbReference type="Gene3D" id="1.25.40.650">
    <property type="match status" value="1"/>
</dbReference>
<evidence type="ECO:0000256" key="8">
    <source>
        <dbReference type="SAM" id="MobiDB-lite"/>
    </source>
</evidence>
<dbReference type="PANTHER" id="PTHR38038">
    <property type="entry name" value="PENICILLIN-BINDING PROTEIN ACTIVATOR LPOA"/>
    <property type="match status" value="1"/>
</dbReference>
<dbReference type="InterPro" id="IPR011990">
    <property type="entry name" value="TPR-like_helical_dom_sf"/>
</dbReference>
<accession>H8Z140</accession>
<sequence>MNPILFVPRSVCNPGAGLSGLAIGALVILLAGCATAPGGDDRQLLTGVSAPALAEITSTAAAGDALGAAEAYLALAKQSPAPARQALELRAAESFYLAGQSQRALRTLGAIDSGRLNAGLRNQEHLIAARAALQTALPERTLSELNRLSAFGLPPEYRIERLGLMAAAYRQSGDPVQAAEKLDEIDRLLSGSQQQRLDNQVSLLLTLSVLEPSRLRELSQKGSGRLRAWAGLAELFSNTDRADASLLGRYRTWRSRHGSLPVGEQLPRAYYAALAGDYAPGTDAWVLLPRSGHFAGAGMAVDRGVRHADTLNAGGSRPSIKTADSANGVEAAYERAVSSGADLIIGPLQKSGVNSVSRRRQLPVPTLALNRDSEGRALPETLDQFALAPEDEAISAANHAWASGLRSALLLYPQGPWGNRMAGAFREHWGALGGKLVGETVYGTTPASMGTAVETLLAPAKGDLIFLVSTSANAQELWNPLKLANSRKLPVLATSHVYSGSATDSLALTGLYFVDMPWLINASGPGGSMPQLSQGAGASSATLTRLSAMGVDSYRLAPRSGAMRQHPGHFLPGVSGGLSIDGTGRVLRTLALARFEASGPVAVDRIEPARPSERKNASATPATPLLAGQ</sequence>
<dbReference type="GO" id="GO:0009252">
    <property type="term" value="P:peptidoglycan biosynthetic process"/>
    <property type="evidence" value="ECO:0007669"/>
    <property type="project" value="UniProtKB-KW"/>
</dbReference>
<keyword evidence="2" id="KW-0133">Cell shape</keyword>
<dbReference type="SUPFAM" id="SSF53822">
    <property type="entry name" value="Periplasmic binding protein-like I"/>
    <property type="match status" value="1"/>
</dbReference>
<dbReference type="GO" id="GO:0031241">
    <property type="term" value="C:periplasmic side of cell outer membrane"/>
    <property type="evidence" value="ECO:0007669"/>
    <property type="project" value="TreeGrafter"/>
</dbReference>
<dbReference type="HOGENOM" id="CLU_026091_2_2_6"/>
<dbReference type="AlphaFoldDB" id="H8Z140"/>
<evidence type="ECO:0000256" key="6">
    <source>
        <dbReference type="ARBA" id="ARBA00023237"/>
    </source>
</evidence>
<evidence type="ECO:0000256" key="1">
    <source>
        <dbReference type="ARBA" id="ARBA00022729"/>
    </source>
</evidence>
<dbReference type="GO" id="GO:0008360">
    <property type="term" value="P:regulation of cell shape"/>
    <property type="evidence" value="ECO:0007669"/>
    <property type="project" value="UniProtKB-KW"/>
</dbReference>
<dbReference type="Pfam" id="PF04348">
    <property type="entry name" value="LppC"/>
    <property type="match status" value="2"/>
</dbReference>
<evidence type="ECO:0000256" key="2">
    <source>
        <dbReference type="ARBA" id="ARBA00022960"/>
    </source>
</evidence>
<dbReference type="RefSeq" id="WP_009149328.1">
    <property type="nucleotide sequence ID" value="NZ_CP121471.1"/>
</dbReference>
<evidence type="ECO:0000313" key="10">
    <source>
        <dbReference type="Proteomes" id="UP000002964"/>
    </source>
</evidence>
<reference evidence="10" key="1">
    <citation type="submission" date="2011-06" db="EMBL/GenBank/DDBJ databases">
        <authorList>
            <consortium name="US DOE Joint Genome Institute (JGI-PGF)"/>
            <person name="Lucas S."/>
            <person name="Han J."/>
            <person name="Lapidus A."/>
            <person name="Cheng J.-F."/>
            <person name="Goodwin L."/>
            <person name="Pitluck S."/>
            <person name="Peters L."/>
            <person name="Land M.L."/>
            <person name="Hauser L."/>
            <person name="Vogl K."/>
            <person name="Liu Z."/>
            <person name="Overmann J."/>
            <person name="Frigaard N.-U."/>
            <person name="Bryant D.A."/>
            <person name="Woyke T.J."/>
        </authorList>
    </citation>
    <scope>NUCLEOTIDE SEQUENCE [LARGE SCALE GENOMIC DNA]</scope>
    <source>
        <strain evidence="10">970</strain>
    </source>
</reference>
<dbReference type="CDD" id="cd06339">
    <property type="entry name" value="PBP1_YraM_LppC_lipoprotein-like"/>
    <property type="match status" value="1"/>
</dbReference>
<dbReference type="STRING" id="631362.Thi970DRAFT_02727"/>
<dbReference type="Proteomes" id="UP000002964">
    <property type="component" value="Unassembled WGS sequence"/>
</dbReference>
<evidence type="ECO:0000256" key="7">
    <source>
        <dbReference type="ARBA" id="ARBA00023288"/>
    </source>
</evidence>
<dbReference type="EMBL" id="JH603169">
    <property type="protein sequence ID" value="EIC22461.1"/>
    <property type="molecule type" value="Genomic_DNA"/>
</dbReference>
<feature type="region of interest" description="Disordered" evidence="8">
    <location>
        <begin position="605"/>
        <end position="629"/>
    </location>
</feature>
<evidence type="ECO:0000256" key="3">
    <source>
        <dbReference type="ARBA" id="ARBA00022984"/>
    </source>
</evidence>
<evidence type="ECO:0000256" key="4">
    <source>
        <dbReference type="ARBA" id="ARBA00023136"/>
    </source>
</evidence>
<dbReference type="GO" id="GO:0030234">
    <property type="term" value="F:enzyme regulator activity"/>
    <property type="evidence" value="ECO:0007669"/>
    <property type="project" value="TreeGrafter"/>
</dbReference>
<keyword evidence="10" id="KW-1185">Reference proteome</keyword>
<name>H8Z140_9GAMM</name>
<proteinExistence type="predicted"/>
<feature type="compositionally biased region" description="Basic and acidic residues" evidence="8">
    <location>
        <begin position="605"/>
        <end position="616"/>
    </location>
</feature>
<dbReference type="InterPro" id="IPR007443">
    <property type="entry name" value="LpoA"/>
</dbReference>
<keyword evidence="6" id="KW-0998">Cell outer membrane</keyword>
<evidence type="ECO:0000313" key="9">
    <source>
        <dbReference type="EMBL" id="EIC22461.1"/>
    </source>
</evidence>
<protein>
    <submittedName>
        <fullName evidence="9">Putative lipoprotein</fullName>
    </submittedName>
</protein>
<dbReference type="PANTHER" id="PTHR38038:SF1">
    <property type="entry name" value="PENICILLIN-BINDING PROTEIN ACTIVATOR LPOA"/>
    <property type="match status" value="1"/>
</dbReference>
<keyword evidence="7 9" id="KW-0449">Lipoprotein</keyword>
<organism evidence="9 10">
    <name type="scientific">Thiorhodovibrio frisius</name>
    <dbReference type="NCBI Taxonomy" id="631362"/>
    <lineage>
        <taxon>Bacteria</taxon>
        <taxon>Pseudomonadati</taxon>
        <taxon>Pseudomonadota</taxon>
        <taxon>Gammaproteobacteria</taxon>
        <taxon>Chromatiales</taxon>
        <taxon>Chromatiaceae</taxon>
        <taxon>Thiorhodovibrio</taxon>
    </lineage>
</organism>
<keyword evidence="4" id="KW-0472">Membrane</keyword>